<name>M1BNK2_SOLTU</name>
<protein>
    <submittedName>
        <fullName evidence="2">ATP binding protein</fullName>
    </submittedName>
</protein>
<proteinExistence type="predicted"/>
<dbReference type="HOGENOM" id="CLU_2798912_0_0_1"/>
<dbReference type="Proteomes" id="UP000011115">
    <property type="component" value="Unassembled WGS sequence"/>
</dbReference>
<accession>M1BNK2</accession>
<feature type="chain" id="PRO_5004013642" evidence="1">
    <location>
        <begin position="27"/>
        <end position="68"/>
    </location>
</feature>
<reference evidence="3" key="1">
    <citation type="journal article" date="2011" name="Nature">
        <title>Genome sequence and analysis of the tuber crop potato.</title>
        <authorList>
            <consortium name="The Potato Genome Sequencing Consortium"/>
        </authorList>
    </citation>
    <scope>NUCLEOTIDE SEQUENCE [LARGE SCALE GENOMIC DNA]</scope>
    <source>
        <strain evidence="3">cv. DM1-3 516 R44</strain>
    </source>
</reference>
<evidence type="ECO:0000313" key="2">
    <source>
        <dbReference type="EnsemblPlants" id="PGSC0003DMT400049332"/>
    </source>
</evidence>
<organism evidence="2 3">
    <name type="scientific">Solanum tuberosum</name>
    <name type="common">Potato</name>
    <dbReference type="NCBI Taxonomy" id="4113"/>
    <lineage>
        <taxon>Eukaryota</taxon>
        <taxon>Viridiplantae</taxon>
        <taxon>Streptophyta</taxon>
        <taxon>Embryophyta</taxon>
        <taxon>Tracheophyta</taxon>
        <taxon>Spermatophyta</taxon>
        <taxon>Magnoliopsida</taxon>
        <taxon>eudicotyledons</taxon>
        <taxon>Gunneridae</taxon>
        <taxon>Pentapetalae</taxon>
        <taxon>asterids</taxon>
        <taxon>lamiids</taxon>
        <taxon>Solanales</taxon>
        <taxon>Solanaceae</taxon>
        <taxon>Solanoideae</taxon>
        <taxon>Solaneae</taxon>
        <taxon>Solanum</taxon>
    </lineage>
</organism>
<keyword evidence="3" id="KW-1185">Reference proteome</keyword>
<keyword evidence="1" id="KW-0732">Signal</keyword>
<dbReference type="AlphaFoldDB" id="M1BNK2"/>
<evidence type="ECO:0000313" key="3">
    <source>
        <dbReference type="Proteomes" id="UP000011115"/>
    </source>
</evidence>
<sequence>MARIMLARKIASVLIQMLVLVATAAAVNQVFRAIHISLQAAKVGRLTQFFRAIHISYMEKIKANLLHQ</sequence>
<dbReference type="Gramene" id="PGSC0003DMT400049332">
    <property type="protein sequence ID" value="PGSC0003DMT400049332"/>
    <property type="gene ID" value="PGSC0003DMG400019170"/>
</dbReference>
<evidence type="ECO:0000256" key="1">
    <source>
        <dbReference type="SAM" id="SignalP"/>
    </source>
</evidence>
<dbReference type="EnsemblPlants" id="PGSC0003DMT400049332">
    <property type="protein sequence ID" value="PGSC0003DMT400049332"/>
    <property type="gene ID" value="PGSC0003DMG400019170"/>
</dbReference>
<reference evidence="2" key="2">
    <citation type="submission" date="2015-06" db="UniProtKB">
        <authorList>
            <consortium name="EnsemblPlants"/>
        </authorList>
    </citation>
    <scope>IDENTIFICATION</scope>
    <source>
        <strain evidence="2">DM1-3 516 R44</strain>
    </source>
</reference>
<feature type="signal peptide" evidence="1">
    <location>
        <begin position="1"/>
        <end position="26"/>
    </location>
</feature>